<keyword evidence="1" id="KW-0732">Signal</keyword>
<dbReference type="InterPro" id="IPR034706">
    <property type="entry name" value="CpoB"/>
</dbReference>
<evidence type="ECO:0000313" key="3">
    <source>
        <dbReference type="Proteomes" id="UP000249538"/>
    </source>
</evidence>
<proteinExistence type="inferred from homology"/>
<dbReference type="InterPro" id="IPR011990">
    <property type="entry name" value="TPR-like_helical_dom_sf"/>
</dbReference>
<dbReference type="Pfam" id="PF13174">
    <property type="entry name" value="TPR_6"/>
    <property type="match status" value="1"/>
</dbReference>
<keyword evidence="1" id="KW-0574">Periplasm</keyword>
<keyword evidence="1" id="KW-0132">Cell division</keyword>
<dbReference type="InterPro" id="IPR019734">
    <property type="entry name" value="TPR_rpt"/>
</dbReference>
<keyword evidence="1" id="KW-0131">Cell cycle</keyword>
<comment type="subcellular location">
    <subcellularLocation>
        <location evidence="1">Periplasm</location>
    </subcellularLocation>
</comment>
<name>A0A2W7QYK6_9RHOB</name>
<dbReference type="Pfam" id="PF13432">
    <property type="entry name" value="TPR_16"/>
    <property type="match status" value="1"/>
</dbReference>
<keyword evidence="1" id="KW-0175">Coiled coil</keyword>
<accession>A0A2W7QYK6</accession>
<dbReference type="EMBL" id="QKZS01000006">
    <property type="protein sequence ID" value="PZX53613.1"/>
    <property type="molecule type" value="Genomic_DNA"/>
</dbReference>
<dbReference type="InterPro" id="IPR014162">
    <property type="entry name" value="CpoB_C"/>
</dbReference>
<dbReference type="Gene3D" id="1.25.40.10">
    <property type="entry name" value="Tetratricopeptide repeat domain"/>
    <property type="match status" value="1"/>
</dbReference>
<comment type="similarity">
    <text evidence="1">Belongs to the CpoB family.</text>
</comment>
<feature type="coiled-coil region" evidence="1">
    <location>
        <begin position="27"/>
        <end position="94"/>
    </location>
</feature>
<dbReference type="RefSeq" id="WP_170139635.1">
    <property type="nucleotide sequence ID" value="NZ_QKZS01000006.1"/>
</dbReference>
<comment type="function">
    <text evidence="1">Mediates coordination of peptidoglycan synthesis and outer membrane constriction during cell division.</text>
</comment>
<protein>
    <recommendedName>
        <fullName evidence="1">Cell division coordinator CpoB</fullName>
    </recommendedName>
</protein>
<dbReference type="NCBIfam" id="TIGR02795">
    <property type="entry name" value="tol_pal_ybgF"/>
    <property type="match status" value="1"/>
</dbReference>
<dbReference type="AlphaFoldDB" id="A0A2W7QYK6"/>
<reference evidence="2 3" key="1">
    <citation type="submission" date="2018-06" db="EMBL/GenBank/DDBJ databases">
        <title>Genomic Encyclopedia of Archaeal and Bacterial Type Strains, Phase II (KMG-II): from individual species to whole genera.</title>
        <authorList>
            <person name="Goeker M."/>
        </authorList>
    </citation>
    <scope>NUCLEOTIDE SEQUENCE [LARGE SCALE GENOMIC DNA]</scope>
    <source>
        <strain evidence="2 3">DSM 18774</strain>
    </source>
</reference>
<dbReference type="Proteomes" id="UP000249538">
    <property type="component" value="Unassembled WGS sequence"/>
</dbReference>
<dbReference type="SUPFAM" id="SSF48452">
    <property type="entry name" value="TPR-like"/>
    <property type="match status" value="1"/>
</dbReference>
<dbReference type="GO" id="GO:0043093">
    <property type="term" value="P:FtsZ-dependent cytokinesis"/>
    <property type="evidence" value="ECO:0007669"/>
    <property type="project" value="UniProtKB-UniRule"/>
</dbReference>
<organism evidence="2 3">
    <name type="scientific">Cereibacter changlensis</name>
    <dbReference type="NCBI Taxonomy" id="402884"/>
    <lineage>
        <taxon>Bacteria</taxon>
        <taxon>Pseudomonadati</taxon>
        <taxon>Pseudomonadota</taxon>
        <taxon>Alphaproteobacteria</taxon>
        <taxon>Rhodobacterales</taxon>
        <taxon>Paracoccaceae</taxon>
        <taxon>Cereibacter</taxon>
    </lineage>
</organism>
<sequence precursor="true">MRLLQALLLTAALLPAPVLAQDRAQTLADIRTELTSLNAQFNALKQELVSTGAVQSGIAGGSALQRMDTMEAAITTLTAKAEELELRLNRVVADGTNRLGDLEFRLCEMEEGCDIGAIGQTAPIGGVSGAPAAPTVSPSPAPAQGGAELAVSEQADFDRAKEVLGQGDFRTAADLLATFATTYTGGPLTYEAHFLRGEALSQLGETANAARAYLESFSGEPDGPRAPEALVKLGQALGELGQTPEACVTLTEVGVRFPGSPSAQAATTAMQGLGCS</sequence>
<dbReference type="GO" id="GO:0030288">
    <property type="term" value="C:outer membrane-bounded periplasmic space"/>
    <property type="evidence" value="ECO:0007669"/>
    <property type="project" value="UniProtKB-UniRule"/>
</dbReference>
<dbReference type="HAMAP" id="MF_02066">
    <property type="entry name" value="CpoB"/>
    <property type="match status" value="1"/>
</dbReference>
<feature type="chain" id="PRO_5016186428" description="Cell division coordinator CpoB" evidence="1">
    <location>
        <begin position="21"/>
        <end position="276"/>
    </location>
</feature>
<evidence type="ECO:0000313" key="2">
    <source>
        <dbReference type="EMBL" id="PZX53613.1"/>
    </source>
</evidence>
<evidence type="ECO:0000256" key="1">
    <source>
        <dbReference type="HAMAP-Rule" id="MF_02066"/>
    </source>
</evidence>
<comment type="caution">
    <text evidence="2">The sequence shown here is derived from an EMBL/GenBank/DDBJ whole genome shotgun (WGS) entry which is preliminary data.</text>
</comment>
<gene>
    <name evidence="1" type="primary">cpoB</name>
    <name evidence="2" type="ORF">LX76_02251</name>
</gene>
<feature type="signal peptide" evidence="1">
    <location>
        <begin position="1"/>
        <end position="20"/>
    </location>
</feature>